<feature type="compositionally biased region" description="Polar residues" evidence="1">
    <location>
        <begin position="115"/>
        <end position="130"/>
    </location>
</feature>
<proteinExistence type="predicted"/>
<feature type="region of interest" description="Disordered" evidence="1">
    <location>
        <begin position="180"/>
        <end position="244"/>
    </location>
</feature>
<feature type="compositionally biased region" description="Basic and acidic residues" evidence="1">
    <location>
        <begin position="348"/>
        <end position="363"/>
    </location>
</feature>
<feature type="compositionally biased region" description="Polar residues" evidence="1">
    <location>
        <begin position="378"/>
        <end position="395"/>
    </location>
</feature>
<feature type="compositionally biased region" description="Polar residues" evidence="1">
    <location>
        <begin position="66"/>
        <end position="78"/>
    </location>
</feature>
<dbReference type="EMBL" id="LN890558">
    <property type="protein sequence ID" value="CUS49643.1"/>
    <property type="molecule type" value="Genomic_DNA"/>
</dbReference>
<dbReference type="OrthoDB" id="4069015at2759"/>
<dbReference type="Proteomes" id="UP000236544">
    <property type="component" value="Unassembled WGS sequence"/>
</dbReference>
<evidence type="ECO:0000313" key="3">
    <source>
        <dbReference type="Proteomes" id="UP000236544"/>
    </source>
</evidence>
<dbReference type="AlphaFoldDB" id="A0A0P1L5D7"/>
<keyword evidence="3" id="KW-1185">Reference proteome</keyword>
<evidence type="ECO:0000256" key="1">
    <source>
        <dbReference type="SAM" id="MobiDB-lite"/>
    </source>
</evidence>
<sequence length="586" mass="62532">MVLGIHRKPQKKPDLSRYDYHYQQKDNVGGGHALSAAAAGAAGRSRSLVHAPARANHGVSGAPYTRSYSMRHNTSNGANRRRPATNGAVGSRTSSLSGPAGPTRRAVSGPAAGSRANSLASPSGSITVKTTEVRDPLGRTQSITRQTVRKINGYEYVETTTTSTTTSPLGDAERHFDEFTSDFTYGEPLEEEDNEDGDAENEEDGTEYSDAIDVLPSPAPQRAQRQAPPREVKPKRSALPRKVLTEQEQYAKALAAAQRKVYGDRADQKVAAGPMEPTGTSGRKSRRVSSLRDPVALTEPAGQEGPPPSSTRRNTMRRSFSQVLSPSRHVGASAESPVSSPQSQPQRRMNDDEIYAKALEIARQKYAAGSTEEPKQVPESQSAQEQETYQDTTVPALQHPSAAAQRGPPRSRVKSFFSKVAQFSQENYGYQDKKNESFPNAATQGSLPAGTGSSAQAEPQASTLYSVDSNVSRRSMRGSASEPIQSSTVSSEPERMATVTPPEAGQTVPSPLTTVTPIEVGQIVPSPLTTVAPPEAEQAVSSPLAAVPPPQAAEAGPASSGPATTNTVPIKHVKVGFFQRLFKRSR</sequence>
<organism evidence="2 3">
    <name type="scientific">Lachancea quebecensis</name>
    <dbReference type="NCBI Taxonomy" id="1654605"/>
    <lineage>
        <taxon>Eukaryota</taxon>
        <taxon>Fungi</taxon>
        <taxon>Dikarya</taxon>
        <taxon>Ascomycota</taxon>
        <taxon>Saccharomycotina</taxon>
        <taxon>Saccharomycetes</taxon>
        <taxon>Saccharomycetales</taxon>
        <taxon>Saccharomycetaceae</taxon>
        <taxon>Lachancea</taxon>
    </lineage>
</organism>
<feature type="region of interest" description="Disordered" evidence="1">
    <location>
        <begin position="526"/>
        <end position="570"/>
    </location>
</feature>
<protein>
    <submittedName>
        <fullName evidence="2">LAQU0S24e01024g1_1</fullName>
    </submittedName>
</protein>
<feature type="compositionally biased region" description="Acidic residues" evidence="1">
    <location>
        <begin position="188"/>
        <end position="207"/>
    </location>
</feature>
<name>A0A0P1L5D7_9SACH</name>
<evidence type="ECO:0000313" key="2">
    <source>
        <dbReference type="EMBL" id="CUS49643.1"/>
    </source>
</evidence>
<feature type="compositionally biased region" description="Polar residues" evidence="1">
    <location>
        <begin position="437"/>
        <end position="473"/>
    </location>
</feature>
<feature type="region of interest" description="Disordered" evidence="1">
    <location>
        <begin position="25"/>
        <end position="139"/>
    </location>
</feature>
<feature type="compositionally biased region" description="Low complexity" evidence="1">
    <location>
        <begin position="552"/>
        <end position="563"/>
    </location>
</feature>
<reference evidence="3" key="1">
    <citation type="submission" date="2015-10" db="EMBL/GenBank/DDBJ databases">
        <authorList>
            <person name="Devillers H."/>
        </authorList>
    </citation>
    <scope>NUCLEOTIDE SEQUENCE [LARGE SCALE GENOMIC DNA]</scope>
</reference>
<feature type="region of interest" description="Disordered" evidence="1">
    <location>
        <begin position="258"/>
        <end position="512"/>
    </location>
</feature>
<feature type="compositionally biased region" description="Polar residues" evidence="1">
    <location>
        <begin position="482"/>
        <end position="491"/>
    </location>
</feature>
<gene>
    <name evidence="2" type="ORF">LAQU0_S24e01024g</name>
</gene>
<feature type="compositionally biased region" description="Low complexity" evidence="1">
    <location>
        <begin position="33"/>
        <end position="43"/>
    </location>
</feature>
<accession>A0A0P1L5D7</accession>
<feature type="compositionally biased region" description="Polar residues" evidence="1">
    <location>
        <begin position="310"/>
        <end position="325"/>
    </location>
</feature>
<feature type="compositionally biased region" description="Low complexity" evidence="1">
    <location>
        <begin position="336"/>
        <end position="346"/>
    </location>
</feature>